<dbReference type="AlphaFoldDB" id="A0A932GR29"/>
<gene>
    <name evidence="2" type="ORF">HYY65_10745</name>
</gene>
<reference evidence="2" key="1">
    <citation type="submission" date="2020-07" db="EMBL/GenBank/DDBJ databases">
        <title>Huge and variable diversity of episymbiotic CPR bacteria and DPANN archaea in groundwater ecosystems.</title>
        <authorList>
            <person name="He C.Y."/>
            <person name="Keren R."/>
            <person name="Whittaker M."/>
            <person name="Farag I.F."/>
            <person name="Doudna J."/>
            <person name="Cate J.H.D."/>
            <person name="Banfield J.F."/>
        </authorList>
    </citation>
    <scope>NUCLEOTIDE SEQUENCE</scope>
    <source>
        <strain evidence="2">NC_groundwater_717_Ag_S-0.2um_59_8</strain>
    </source>
</reference>
<organism evidence="2 3">
    <name type="scientific">Tectimicrobiota bacterium</name>
    <dbReference type="NCBI Taxonomy" id="2528274"/>
    <lineage>
        <taxon>Bacteria</taxon>
        <taxon>Pseudomonadati</taxon>
        <taxon>Nitrospinota/Tectimicrobiota group</taxon>
        <taxon>Candidatus Tectimicrobiota</taxon>
    </lineage>
</organism>
<evidence type="ECO:0000259" key="1">
    <source>
        <dbReference type="Pfam" id="PF06114"/>
    </source>
</evidence>
<evidence type="ECO:0000313" key="3">
    <source>
        <dbReference type="Proteomes" id="UP000741360"/>
    </source>
</evidence>
<dbReference type="EMBL" id="JACPSX010000206">
    <property type="protein sequence ID" value="MBI3015514.1"/>
    <property type="molecule type" value="Genomic_DNA"/>
</dbReference>
<comment type="caution">
    <text evidence="2">The sequence shown here is derived from an EMBL/GenBank/DDBJ whole genome shotgun (WGS) entry which is preliminary data.</text>
</comment>
<feature type="domain" description="IrrE N-terminal-like" evidence="1">
    <location>
        <begin position="50"/>
        <end position="126"/>
    </location>
</feature>
<protein>
    <submittedName>
        <fullName evidence="2">ImmA/IrrE family metallo-endopeptidase</fullName>
    </submittedName>
</protein>
<proteinExistence type="predicted"/>
<dbReference type="Pfam" id="PF06114">
    <property type="entry name" value="Peptidase_M78"/>
    <property type="match status" value="1"/>
</dbReference>
<name>A0A932GR29_UNCTE</name>
<dbReference type="Proteomes" id="UP000741360">
    <property type="component" value="Unassembled WGS sequence"/>
</dbReference>
<accession>A0A932GR29</accession>
<evidence type="ECO:0000313" key="2">
    <source>
        <dbReference type="EMBL" id="MBI3015514.1"/>
    </source>
</evidence>
<dbReference type="InterPro" id="IPR010359">
    <property type="entry name" value="IrrE_HExxH"/>
</dbReference>
<feature type="non-terminal residue" evidence="2">
    <location>
        <position position="1"/>
    </location>
</feature>
<sequence>NPFEVRSGQIGKELDQTLVNVKRDGIRIHGRQMGSQRAGSIRCASLNPTVFLEFPKSATLADNERIPVRYELTINLDLSPEARYVTLVHELAHLYCGHLGTPNKNGWPDRRGLPHGAREFEAESVAYLVCSRLGIDNPSAEYLGGYANTREQVPPISLECVIKSASLIENMGRQLLKPRKARISP</sequence>